<sequence length="1645" mass="180541">MSSPASDPASESLLPPIRAAESAAGIRNWNGVAAARRIVPWDRRVSLLVSGVMAVCTLTALLTWAATSVGPAPHVAVTLAGSDYRNQLDLPANGYGDRAIGRLASWVTAGPRGPRRDLQLARPPLELQTSDDFADLTTDRQAAVALMFVSAHGISTPQGPAILPADAQTADDGILVTALLERMAKLPEKQKKILLLDCVHFDALPQYGVLLNGFSAQVQELDVEIQAIPNLVVVLGCDTDQRNWLQPAEGTNNWAAGLLRGLNGAAEDTDNDGWIDWLEVHQYCVRHCMQWSRRVCQQPQTPVLLPQGVRGIERSQNLALFPAKTAVVEVPRLVASTRTELLQKWWIKHDDFQSRDLSPVVVSPVAWRRFERILLRFEQFEMAGCRDAADELLGQLQELDQVLERATVLDSIACRVGVLDPRMVGFHASTELSTTASRLAVLLPDMSREDAVDHWQQVLAEHPRASSIAYLRREIIEQRIRAIARNLREQAKVDVTELQQASQVVFATTDPLQPVPQAGLILQLLARDLPTEGLSSADATSVGRLLELALRSDRVADCHPWWSPELFGWVADLAQHADQQRRVAGDLLFGEAEARRRAVPALDEAERSYAELDRIAQLLVTAAAIRSQGPHQLSRVRTLLAARTSGDATGVSEEAVDAVQQMYDILDQLNEPRFRKPSAELAQRTGVLRDLGELTARFQRSLDEQNQHLNQWQADVLASSTQTLPNVLAALTASGPTAAQRVDAWKRLRRLASSSPATDSSPENTPRHPLAQVQRAAAVRGKLWLAAWPDSSFPATASAALRPLETQAQVAHRLQIFSSDPQWRTILAEAGRQIGRRETAAWHATQTIAEANHEPAAAHTSPDKFRDRWLAMQRMSAVPPLSFQRTLNQQHSDRLADFLGWQSKRMVADGYWSLQANILPYYVRVAELLSEDRTALSAGTQKKDAARHTDGGGEVELVLSDKLVWTTQQTDQVAIRVRTSHVGRQGFASLWVSASGALQVTQPTAGQRVCRPLTVIDQHSQPVDASQADGLLVQLKRVDPPTQSEPTQLRIDGYFRGRRLQRVVDVPFASQPDIQILQPPLAPGGRIAIRVGKQQPKAEHGALTLVLDCSGSMGAPRGQAFGNDTKYAHAITAIESLLNKLPSGIQLSVWAFGQAIGEQKTVQPAEKAIRRIQSPVVWDAQDPQLRKQLLDAVRYPALEPWNESPLLAAMVAASNDLRDVTGLRSLVVITDGADNRVAHDPVTNPLGLTARELLKQQFSGSGITVNVIAFRVDPNEQDETRQQLKCVEDWLPAGRFVEADQAEELASALHDMLQIPQAIRLHSNLTKNEISLPLSPSTGAANWTPVLPGGLYRCSQDGSPVSSLVRLRNGDRLVLQPGEGGTQQAWSQVEHQFHWCERRNSGRWQWALAPVAVSDPTQTQANLIVDATSAPGTLAVQRPGELWVEAFQGQQPLQIRWQPQTDLPGAAYNLRVDHAAGVQPLIRLWTSERGASPVGELKRGRDYQHLVDLAPAKWQLSSGPIHLLSAKIETHTVPDDTGTPRPQPCLVLRGRCPPGMSYRLRTVGLAATGQDEQCFTALGRFTLRQWPVSEEQVQQALQAVQLISVDQFKLEASLSGGQIQFGQPDGHGQPTAATSAANVRLRGQR</sequence>
<keyword evidence="2" id="KW-0812">Transmembrane</keyword>
<name>A0A5B9QUD3_9BACT</name>
<keyword evidence="2" id="KW-0472">Membrane</keyword>
<gene>
    <name evidence="4" type="ORF">UC8_26730</name>
</gene>
<feature type="domain" description="VWFA" evidence="3">
    <location>
        <begin position="1102"/>
        <end position="1313"/>
    </location>
</feature>
<evidence type="ECO:0000313" key="4">
    <source>
        <dbReference type="EMBL" id="QEG40656.1"/>
    </source>
</evidence>
<keyword evidence="2" id="KW-1133">Transmembrane helix</keyword>
<dbReference type="Proteomes" id="UP000325286">
    <property type="component" value="Chromosome"/>
</dbReference>
<evidence type="ECO:0000259" key="3">
    <source>
        <dbReference type="PROSITE" id="PS50234"/>
    </source>
</evidence>
<dbReference type="EMBL" id="CP042914">
    <property type="protein sequence ID" value="QEG40656.1"/>
    <property type="molecule type" value="Genomic_DNA"/>
</dbReference>
<dbReference type="RefSeq" id="WP_068130613.1">
    <property type="nucleotide sequence ID" value="NZ_CP042914.1"/>
</dbReference>
<keyword evidence="5" id="KW-1185">Reference proteome</keyword>
<proteinExistence type="predicted"/>
<evidence type="ECO:0000313" key="5">
    <source>
        <dbReference type="Proteomes" id="UP000325286"/>
    </source>
</evidence>
<dbReference type="InterPro" id="IPR036465">
    <property type="entry name" value="vWFA_dom_sf"/>
</dbReference>
<dbReference type="PROSITE" id="PS50234">
    <property type="entry name" value="VWFA"/>
    <property type="match status" value="1"/>
</dbReference>
<evidence type="ECO:0000256" key="2">
    <source>
        <dbReference type="SAM" id="Phobius"/>
    </source>
</evidence>
<dbReference type="Gene3D" id="3.40.50.410">
    <property type="entry name" value="von Willebrand factor, type A domain"/>
    <property type="match status" value="1"/>
</dbReference>
<evidence type="ECO:0000256" key="1">
    <source>
        <dbReference type="SAM" id="MobiDB-lite"/>
    </source>
</evidence>
<dbReference type="PROSITE" id="PS00018">
    <property type="entry name" value="EF_HAND_1"/>
    <property type="match status" value="1"/>
</dbReference>
<reference evidence="4 5" key="1">
    <citation type="submission" date="2019-08" db="EMBL/GenBank/DDBJ databases">
        <title>Deep-cultivation of Planctomycetes and their phenomic and genomic characterization uncovers novel biology.</title>
        <authorList>
            <person name="Wiegand S."/>
            <person name="Jogler M."/>
            <person name="Boedeker C."/>
            <person name="Pinto D."/>
            <person name="Vollmers J."/>
            <person name="Rivas-Marin E."/>
            <person name="Kohn T."/>
            <person name="Peeters S.H."/>
            <person name="Heuer A."/>
            <person name="Rast P."/>
            <person name="Oberbeckmann S."/>
            <person name="Bunk B."/>
            <person name="Jeske O."/>
            <person name="Meyerdierks A."/>
            <person name="Storesund J.E."/>
            <person name="Kallscheuer N."/>
            <person name="Luecker S."/>
            <person name="Lage O.M."/>
            <person name="Pohl T."/>
            <person name="Merkel B.J."/>
            <person name="Hornburger P."/>
            <person name="Mueller R.-W."/>
            <person name="Bruemmer F."/>
            <person name="Labrenz M."/>
            <person name="Spormann A.M."/>
            <person name="Op den Camp H."/>
            <person name="Overmann J."/>
            <person name="Amann R."/>
            <person name="Jetten M.S.M."/>
            <person name="Mascher T."/>
            <person name="Medema M.H."/>
            <person name="Devos D.P."/>
            <person name="Kaster A.-K."/>
            <person name="Ovreas L."/>
            <person name="Rohde M."/>
            <person name="Galperin M.Y."/>
            <person name="Jogler C."/>
        </authorList>
    </citation>
    <scope>NUCLEOTIDE SEQUENCE [LARGE SCALE GENOMIC DNA]</scope>
    <source>
        <strain evidence="4 5">UC8</strain>
    </source>
</reference>
<accession>A0A5B9QUD3</accession>
<dbReference type="KEGG" id="rul:UC8_26730"/>
<dbReference type="SUPFAM" id="SSF53300">
    <property type="entry name" value="vWA-like"/>
    <property type="match status" value="1"/>
</dbReference>
<feature type="transmembrane region" description="Helical" evidence="2">
    <location>
        <begin position="45"/>
        <end position="66"/>
    </location>
</feature>
<organism evidence="4 5">
    <name type="scientific">Roseimaritima ulvae</name>
    <dbReference type="NCBI Taxonomy" id="980254"/>
    <lineage>
        <taxon>Bacteria</taxon>
        <taxon>Pseudomonadati</taxon>
        <taxon>Planctomycetota</taxon>
        <taxon>Planctomycetia</taxon>
        <taxon>Pirellulales</taxon>
        <taxon>Pirellulaceae</taxon>
        <taxon>Roseimaritima</taxon>
    </lineage>
</organism>
<dbReference type="InterPro" id="IPR018247">
    <property type="entry name" value="EF_Hand_1_Ca_BS"/>
</dbReference>
<dbReference type="OrthoDB" id="219224at2"/>
<dbReference type="InterPro" id="IPR002035">
    <property type="entry name" value="VWF_A"/>
</dbReference>
<feature type="region of interest" description="Disordered" evidence="1">
    <location>
        <begin position="1619"/>
        <end position="1645"/>
    </location>
</feature>
<protein>
    <recommendedName>
        <fullName evidence="3">VWFA domain-containing protein</fullName>
    </recommendedName>
</protein>